<name>A0AAJ6AGH3_9MICC</name>
<gene>
    <name evidence="6" type="ORF">QDX21_08190</name>
</gene>
<keyword evidence="1" id="KW-0805">Transcription regulation</keyword>
<evidence type="ECO:0000313" key="7">
    <source>
        <dbReference type="Proteomes" id="UP001224674"/>
    </source>
</evidence>
<evidence type="ECO:0000256" key="2">
    <source>
        <dbReference type="ARBA" id="ARBA00023125"/>
    </source>
</evidence>
<evidence type="ECO:0000256" key="4">
    <source>
        <dbReference type="SAM" id="MobiDB-lite"/>
    </source>
</evidence>
<dbReference type="InterPro" id="IPR000524">
    <property type="entry name" value="Tscrpt_reg_HTH_GntR"/>
</dbReference>
<accession>A0AAJ6AGH3</accession>
<evidence type="ECO:0000256" key="1">
    <source>
        <dbReference type="ARBA" id="ARBA00023015"/>
    </source>
</evidence>
<organism evidence="6 7">
    <name type="scientific">Auritidibacter ignavus</name>
    <dbReference type="NCBI Taxonomy" id="678932"/>
    <lineage>
        <taxon>Bacteria</taxon>
        <taxon>Bacillati</taxon>
        <taxon>Actinomycetota</taxon>
        <taxon>Actinomycetes</taxon>
        <taxon>Micrococcales</taxon>
        <taxon>Micrococcaceae</taxon>
        <taxon>Auritidibacter</taxon>
    </lineage>
</organism>
<dbReference type="EMBL" id="CP122566">
    <property type="protein sequence ID" value="WGH92302.1"/>
    <property type="molecule type" value="Genomic_DNA"/>
</dbReference>
<evidence type="ECO:0000256" key="3">
    <source>
        <dbReference type="ARBA" id="ARBA00023163"/>
    </source>
</evidence>
<dbReference type="SUPFAM" id="SSF46785">
    <property type="entry name" value="Winged helix' DNA-binding domain"/>
    <property type="match status" value="1"/>
</dbReference>
<keyword evidence="7" id="KW-1185">Reference proteome</keyword>
<evidence type="ECO:0000313" key="6">
    <source>
        <dbReference type="EMBL" id="WGH92302.1"/>
    </source>
</evidence>
<feature type="domain" description="HTH gntR-type" evidence="5">
    <location>
        <begin position="1"/>
        <end position="64"/>
    </location>
</feature>
<keyword evidence="3" id="KW-0804">Transcription</keyword>
<dbReference type="InterPro" id="IPR036388">
    <property type="entry name" value="WH-like_DNA-bd_sf"/>
</dbReference>
<dbReference type="GO" id="GO:0003677">
    <property type="term" value="F:DNA binding"/>
    <property type="evidence" value="ECO:0007669"/>
    <property type="project" value="UniProtKB-KW"/>
</dbReference>
<sequence length="162" mass="18005">MFSLEEDILQGVLGDCDACPSARQLAESFEVNPSTAAKALEVLYRRGVLFRRPGAIHGVSIGAQQRIRARRIADFGTPSMNRNGEHSSPRSGTVSGNFTRFHRDLAYTPGVRSRRLIDLTRQDNPVEYENAIFGSMQNLMNIREASLPLRLQELCEPDGVSD</sequence>
<dbReference type="Gene3D" id="1.10.10.10">
    <property type="entry name" value="Winged helix-like DNA-binding domain superfamily/Winged helix DNA-binding domain"/>
    <property type="match status" value="1"/>
</dbReference>
<dbReference type="AlphaFoldDB" id="A0AAJ6AGH3"/>
<keyword evidence="2" id="KW-0238">DNA-binding</keyword>
<proteinExistence type="predicted"/>
<dbReference type="GO" id="GO:0003700">
    <property type="term" value="F:DNA-binding transcription factor activity"/>
    <property type="evidence" value="ECO:0007669"/>
    <property type="project" value="InterPro"/>
</dbReference>
<reference evidence="6 7" key="1">
    <citation type="submission" date="2023-03" db="EMBL/GenBank/DDBJ databases">
        <title>Complete genome sequences of several Auritidibacter ignavus strains isolated from ear infections.</title>
        <authorList>
            <person name="Baehr T."/>
            <person name="Baumhoegger A.M."/>
        </authorList>
    </citation>
    <scope>NUCLEOTIDE SEQUENCE [LARGE SCALE GENOMIC DNA]</scope>
    <source>
        <strain evidence="6 7">BABAE-6</strain>
    </source>
</reference>
<protein>
    <submittedName>
        <fullName evidence="6">GntR family transcriptional regulator</fullName>
    </submittedName>
</protein>
<dbReference type="Proteomes" id="UP001224674">
    <property type="component" value="Chromosome"/>
</dbReference>
<dbReference type="Pfam" id="PF00392">
    <property type="entry name" value="GntR"/>
    <property type="match status" value="1"/>
</dbReference>
<evidence type="ECO:0000259" key="5">
    <source>
        <dbReference type="PROSITE" id="PS50949"/>
    </source>
</evidence>
<feature type="region of interest" description="Disordered" evidence="4">
    <location>
        <begin position="76"/>
        <end position="95"/>
    </location>
</feature>
<dbReference type="PROSITE" id="PS50949">
    <property type="entry name" value="HTH_GNTR"/>
    <property type="match status" value="1"/>
</dbReference>
<dbReference type="InterPro" id="IPR036390">
    <property type="entry name" value="WH_DNA-bd_sf"/>
</dbReference>